<dbReference type="WBParaSite" id="Csp11.Scaffold629.g11581.t1">
    <property type="protein sequence ID" value="Csp11.Scaffold629.g11581.t1"/>
    <property type="gene ID" value="Csp11.Scaffold629.g11581"/>
</dbReference>
<feature type="compositionally biased region" description="Polar residues" evidence="5">
    <location>
        <begin position="1"/>
        <end position="21"/>
    </location>
</feature>
<dbReference type="eggNOG" id="KOG0800">
    <property type="taxonomic scope" value="Eukaryota"/>
</dbReference>
<evidence type="ECO:0000256" key="2">
    <source>
        <dbReference type="ARBA" id="ARBA00022771"/>
    </source>
</evidence>
<dbReference type="PROSITE" id="PS50089">
    <property type="entry name" value="ZF_RING_2"/>
    <property type="match status" value="1"/>
</dbReference>
<dbReference type="InterPro" id="IPR017907">
    <property type="entry name" value="Znf_RING_CS"/>
</dbReference>
<dbReference type="STRING" id="1561998.A0A1I7TTD1"/>
<organism evidence="7 8">
    <name type="scientific">Caenorhabditis tropicalis</name>
    <dbReference type="NCBI Taxonomy" id="1561998"/>
    <lineage>
        <taxon>Eukaryota</taxon>
        <taxon>Metazoa</taxon>
        <taxon>Ecdysozoa</taxon>
        <taxon>Nematoda</taxon>
        <taxon>Chromadorea</taxon>
        <taxon>Rhabditida</taxon>
        <taxon>Rhabditina</taxon>
        <taxon>Rhabditomorpha</taxon>
        <taxon>Rhabditoidea</taxon>
        <taxon>Rhabditidae</taxon>
        <taxon>Peloderinae</taxon>
        <taxon>Caenorhabditis</taxon>
    </lineage>
</organism>
<dbReference type="InterPro" id="IPR047126">
    <property type="entry name" value="RNF141-like"/>
</dbReference>
<sequence length="618" mass="69212">MNDSPTSPASHESVPSTSETVAQEKDQTMSDNSEENSTESGNASEECTVCKSDVTDATALSNCSHVFCYDCILGWLTKGSGQFCPLCKSPVKFIKREGTDEEISLKQIQTVTEPAATASADLVTEKRIISRKIRSCRRLMNRIDEVISIEPNRKHPFNEKIRVVELNEMKQKCVAQLNSLQMLRDDIDHGAAKALIVSRPEFRRLIYETQVVSERLPEANNVTGKDQFLAEIEHYRTVLHSFLKVELKSLPLREQPKVDQHNRWYFHTVHDVLEGKDDEYINRIFSLIADGGVSNLKEDDVNQALNNLISFRVASLFISEMKSLINSKMSYLDWCGAVTYRIRTDIGGESGNGNEVYTVDDTIEVEQPRATEYSRFGRFPITSPYDIAFAGQSSSRDSRNAPLLLGPSANRPFRPDAHPAFPPIPPAGLFWDELTKTDKKKKRPDTSRVPLVSLDDDGNVFDSIHDRSNEIQVIDNDGTIVLDDTIESPPDQRRSETLHRKRKQEDRLEDNWKKAKINILPDGLVEDMQKLLQKYDLPLVNALDIMEQAAKEAIVKNSTSATPKPTTLAEALSNLGRPTTSAYLPPDGALQLAGSSDLARNGMNIFPKSTTKSTHGNF</sequence>
<proteinExistence type="predicted"/>
<dbReference type="SMART" id="SM00184">
    <property type="entry name" value="RING"/>
    <property type="match status" value="1"/>
</dbReference>
<evidence type="ECO:0000256" key="4">
    <source>
        <dbReference type="PROSITE-ProRule" id="PRU00175"/>
    </source>
</evidence>
<dbReference type="PANTHER" id="PTHR12109">
    <property type="entry name" value="RING FINGER PROTEIN 141-RELATED"/>
    <property type="match status" value="1"/>
</dbReference>
<dbReference type="InterPro" id="IPR013083">
    <property type="entry name" value="Znf_RING/FYVE/PHD"/>
</dbReference>
<dbReference type="AlphaFoldDB" id="A0A1I7TTD1"/>
<evidence type="ECO:0000259" key="6">
    <source>
        <dbReference type="PROSITE" id="PS50089"/>
    </source>
</evidence>
<protein>
    <submittedName>
        <fullName evidence="8">RING-type domain-containing protein</fullName>
    </submittedName>
</protein>
<keyword evidence="2 4" id="KW-0863">Zinc-finger</keyword>
<dbReference type="InterPro" id="IPR001841">
    <property type="entry name" value="Znf_RING"/>
</dbReference>
<evidence type="ECO:0000256" key="1">
    <source>
        <dbReference type="ARBA" id="ARBA00022723"/>
    </source>
</evidence>
<evidence type="ECO:0000313" key="7">
    <source>
        <dbReference type="Proteomes" id="UP000095282"/>
    </source>
</evidence>
<name>A0A1I7TTD1_9PELO</name>
<evidence type="ECO:0000256" key="3">
    <source>
        <dbReference type="ARBA" id="ARBA00022833"/>
    </source>
</evidence>
<accession>A0A1I7TTD1</accession>
<feature type="compositionally biased region" description="Basic and acidic residues" evidence="5">
    <location>
        <begin position="490"/>
        <end position="507"/>
    </location>
</feature>
<dbReference type="SUPFAM" id="SSF57850">
    <property type="entry name" value="RING/U-box"/>
    <property type="match status" value="1"/>
</dbReference>
<keyword evidence="7" id="KW-1185">Reference proteome</keyword>
<feature type="domain" description="RING-type" evidence="6">
    <location>
        <begin position="47"/>
        <end position="88"/>
    </location>
</feature>
<feature type="region of interest" description="Disordered" evidence="5">
    <location>
        <begin position="482"/>
        <end position="507"/>
    </location>
</feature>
<reference evidence="8" key="1">
    <citation type="submission" date="2016-11" db="UniProtKB">
        <authorList>
            <consortium name="WormBaseParasite"/>
        </authorList>
    </citation>
    <scope>IDENTIFICATION</scope>
</reference>
<keyword evidence="1" id="KW-0479">Metal-binding</keyword>
<dbReference type="Proteomes" id="UP000095282">
    <property type="component" value="Unplaced"/>
</dbReference>
<dbReference type="GO" id="GO:0008270">
    <property type="term" value="F:zinc ion binding"/>
    <property type="evidence" value="ECO:0007669"/>
    <property type="project" value="UniProtKB-KW"/>
</dbReference>
<keyword evidence="3" id="KW-0862">Zinc</keyword>
<dbReference type="PROSITE" id="PS00518">
    <property type="entry name" value="ZF_RING_1"/>
    <property type="match status" value="1"/>
</dbReference>
<evidence type="ECO:0000313" key="8">
    <source>
        <dbReference type="WBParaSite" id="Csp11.Scaffold629.g11581.t1"/>
    </source>
</evidence>
<feature type="region of interest" description="Disordered" evidence="5">
    <location>
        <begin position="1"/>
        <end position="42"/>
    </location>
</feature>
<evidence type="ECO:0000256" key="5">
    <source>
        <dbReference type="SAM" id="MobiDB-lite"/>
    </source>
</evidence>
<dbReference type="Gene3D" id="3.30.40.10">
    <property type="entry name" value="Zinc/RING finger domain, C3HC4 (zinc finger)"/>
    <property type="match status" value="1"/>
</dbReference>
<dbReference type="Pfam" id="PF13923">
    <property type="entry name" value="zf-C3HC4_2"/>
    <property type="match status" value="1"/>
</dbReference>